<dbReference type="PROSITE" id="PS50990">
    <property type="entry name" value="PEPTIDASE_C39"/>
    <property type="match status" value="1"/>
</dbReference>
<dbReference type="AlphaFoldDB" id="A0A4Y5Z8N0"/>
<evidence type="ECO:0000256" key="4">
    <source>
        <dbReference type="ARBA" id="ARBA00022692"/>
    </source>
</evidence>
<feature type="domain" description="ABC transporter" evidence="10">
    <location>
        <begin position="505"/>
        <end position="715"/>
    </location>
</feature>
<dbReference type="SUPFAM" id="SSF90123">
    <property type="entry name" value="ABC transporter transmembrane region"/>
    <property type="match status" value="1"/>
</dbReference>
<accession>A0A4Y5Z8N0</accession>
<keyword evidence="3" id="KW-1003">Cell membrane</keyword>
<dbReference type="FunFam" id="3.40.50.300:FF:000299">
    <property type="entry name" value="ABC transporter ATP-binding protein/permease"/>
    <property type="match status" value="1"/>
</dbReference>
<dbReference type="InterPro" id="IPR005074">
    <property type="entry name" value="Peptidase_C39"/>
</dbReference>
<evidence type="ECO:0000256" key="8">
    <source>
        <dbReference type="ARBA" id="ARBA00023136"/>
    </source>
</evidence>
<keyword evidence="2" id="KW-0813">Transport</keyword>
<dbReference type="Gene3D" id="3.40.50.300">
    <property type="entry name" value="P-loop containing nucleotide triphosphate hydrolases"/>
    <property type="match status" value="1"/>
</dbReference>
<feature type="transmembrane region" description="Helical" evidence="9">
    <location>
        <begin position="331"/>
        <end position="348"/>
    </location>
</feature>
<dbReference type="InterPro" id="IPR039421">
    <property type="entry name" value="Type_1_exporter"/>
</dbReference>
<feature type="domain" description="ABC transmembrane type-1" evidence="11">
    <location>
        <begin position="192"/>
        <end position="472"/>
    </location>
</feature>
<evidence type="ECO:0000256" key="9">
    <source>
        <dbReference type="SAM" id="Phobius"/>
    </source>
</evidence>
<dbReference type="PROSITE" id="PS00211">
    <property type="entry name" value="ABC_TRANSPORTER_1"/>
    <property type="match status" value="1"/>
</dbReference>
<name>A0A4Y5Z8N0_9GAMM</name>
<evidence type="ECO:0000256" key="1">
    <source>
        <dbReference type="ARBA" id="ARBA00004651"/>
    </source>
</evidence>
<dbReference type="Pfam" id="PF00005">
    <property type="entry name" value="ABC_tran"/>
    <property type="match status" value="1"/>
</dbReference>
<evidence type="ECO:0000313" key="14">
    <source>
        <dbReference type="Proteomes" id="UP000316093"/>
    </source>
</evidence>
<evidence type="ECO:0000259" key="12">
    <source>
        <dbReference type="PROSITE" id="PS50990"/>
    </source>
</evidence>
<dbReference type="PANTHER" id="PTHR24221:SF606">
    <property type="entry name" value="COLICIN V SECRETION-PROCESSING ATP-BINDING PROTEIN"/>
    <property type="match status" value="1"/>
</dbReference>
<dbReference type="PROSITE" id="PS50929">
    <property type="entry name" value="ABC_TM1F"/>
    <property type="match status" value="1"/>
</dbReference>
<keyword evidence="8 9" id="KW-0472">Membrane</keyword>
<dbReference type="SMART" id="SM00382">
    <property type="entry name" value="AAA"/>
    <property type="match status" value="1"/>
</dbReference>
<dbReference type="InterPro" id="IPR011527">
    <property type="entry name" value="ABC1_TM_dom"/>
</dbReference>
<keyword evidence="5" id="KW-0547">Nucleotide-binding</keyword>
<evidence type="ECO:0000259" key="10">
    <source>
        <dbReference type="PROSITE" id="PS50893"/>
    </source>
</evidence>
<keyword evidence="4 9" id="KW-0812">Transmembrane</keyword>
<dbReference type="Gene3D" id="3.90.70.10">
    <property type="entry name" value="Cysteine proteinases"/>
    <property type="match status" value="1"/>
</dbReference>
<dbReference type="KEGG" id="lpy:FIV34_11540"/>
<evidence type="ECO:0000256" key="3">
    <source>
        <dbReference type="ARBA" id="ARBA00022475"/>
    </source>
</evidence>
<dbReference type="CDD" id="cd18567">
    <property type="entry name" value="ABC_6TM_CvaB_RaxB_like"/>
    <property type="match status" value="1"/>
</dbReference>
<dbReference type="OrthoDB" id="6828292at2"/>
<dbReference type="Pfam" id="PF00664">
    <property type="entry name" value="ABC_membrane"/>
    <property type="match status" value="1"/>
</dbReference>
<proteinExistence type="predicted"/>
<dbReference type="PANTHER" id="PTHR24221">
    <property type="entry name" value="ATP-BINDING CASSETTE SUB-FAMILY B"/>
    <property type="match status" value="1"/>
</dbReference>
<feature type="transmembrane region" description="Helical" evidence="9">
    <location>
        <begin position="186"/>
        <end position="206"/>
    </location>
</feature>
<dbReference type="InterPro" id="IPR033838">
    <property type="entry name" value="CvaB_peptidase"/>
</dbReference>
<dbReference type="GO" id="GO:0006508">
    <property type="term" value="P:proteolysis"/>
    <property type="evidence" value="ECO:0007669"/>
    <property type="project" value="InterPro"/>
</dbReference>
<evidence type="ECO:0000313" key="13">
    <source>
        <dbReference type="EMBL" id="QDE41644.1"/>
    </source>
</evidence>
<comment type="subcellular location">
    <subcellularLocation>
        <location evidence="1">Cell membrane</location>
        <topology evidence="1">Multi-pass membrane protein</topology>
    </subcellularLocation>
</comment>
<keyword evidence="6" id="KW-0067">ATP-binding</keyword>
<evidence type="ECO:0000256" key="6">
    <source>
        <dbReference type="ARBA" id="ARBA00022840"/>
    </source>
</evidence>
<keyword evidence="7 9" id="KW-1133">Transmembrane helix</keyword>
<dbReference type="InterPro" id="IPR027417">
    <property type="entry name" value="P-loop_NTPase"/>
</dbReference>
<dbReference type="EMBL" id="CP041046">
    <property type="protein sequence ID" value="QDE41644.1"/>
    <property type="molecule type" value="Genomic_DNA"/>
</dbReference>
<dbReference type="GO" id="GO:0005886">
    <property type="term" value="C:plasma membrane"/>
    <property type="evidence" value="ECO:0007669"/>
    <property type="project" value="UniProtKB-SubCell"/>
</dbReference>
<dbReference type="GO" id="GO:0008234">
    <property type="term" value="F:cysteine-type peptidase activity"/>
    <property type="evidence" value="ECO:0007669"/>
    <property type="project" value="InterPro"/>
</dbReference>
<dbReference type="InterPro" id="IPR017871">
    <property type="entry name" value="ABC_transporter-like_CS"/>
</dbReference>
<evidence type="ECO:0000256" key="5">
    <source>
        <dbReference type="ARBA" id="ARBA00022741"/>
    </source>
</evidence>
<dbReference type="Gene3D" id="1.20.1560.10">
    <property type="entry name" value="ABC transporter type 1, transmembrane domain"/>
    <property type="match status" value="1"/>
</dbReference>
<dbReference type="InterPro" id="IPR003439">
    <property type="entry name" value="ABC_transporter-like_ATP-bd"/>
</dbReference>
<dbReference type="Pfam" id="PF03412">
    <property type="entry name" value="Peptidase_C39"/>
    <property type="match status" value="1"/>
</dbReference>
<evidence type="ECO:0000259" key="11">
    <source>
        <dbReference type="PROSITE" id="PS50929"/>
    </source>
</evidence>
<gene>
    <name evidence="13" type="ORF">FIV34_11540</name>
</gene>
<dbReference type="GO" id="GO:0016887">
    <property type="term" value="F:ATP hydrolysis activity"/>
    <property type="evidence" value="ECO:0007669"/>
    <property type="project" value="InterPro"/>
</dbReference>
<evidence type="ECO:0000256" key="2">
    <source>
        <dbReference type="ARBA" id="ARBA00022448"/>
    </source>
</evidence>
<dbReference type="Proteomes" id="UP000316093">
    <property type="component" value="Chromosome"/>
</dbReference>
<dbReference type="CDD" id="cd02419">
    <property type="entry name" value="Peptidase_C39C"/>
    <property type="match status" value="1"/>
</dbReference>
<feature type="transmembrane region" description="Helical" evidence="9">
    <location>
        <begin position="226"/>
        <end position="247"/>
    </location>
</feature>
<organism evidence="13 14">
    <name type="scientific">Luteibacter pinisoli</name>
    <dbReference type="NCBI Taxonomy" id="2589080"/>
    <lineage>
        <taxon>Bacteria</taxon>
        <taxon>Pseudomonadati</taxon>
        <taxon>Pseudomonadota</taxon>
        <taxon>Gammaproteobacteria</taxon>
        <taxon>Lysobacterales</taxon>
        <taxon>Rhodanobacteraceae</taxon>
        <taxon>Luteibacter</taxon>
    </lineage>
</organism>
<dbReference type="InterPro" id="IPR003593">
    <property type="entry name" value="AAA+_ATPase"/>
</dbReference>
<dbReference type="InterPro" id="IPR036640">
    <property type="entry name" value="ABC1_TM_sf"/>
</dbReference>
<dbReference type="SUPFAM" id="SSF52540">
    <property type="entry name" value="P-loop containing nucleoside triphosphate hydrolases"/>
    <property type="match status" value="1"/>
</dbReference>
<dbReference type="GO" id="GO:0005524">
    <property type="term" value="F:ATP binding"/>
    <property type="evidence" value="ECO:0007669"/>
    <property type="project" value="UniProtKB-KW"/>
</dbReference>
<protein>
    <submittedName>
        <fullName evidence="13">Peptidase domain-containing ABC transporter</fullName>
    </submittedName>
</protein>
<dbReference type="GO" id="GO:0034040">
    <property type="term" value="F:ATPase-coupled lipid transmembrane transporter activity"/>
    <property type="evidence" value="ECO:0007669"/>
    <property type="project" value="TreeGrafter"/>
</dbReference>
<dbReference type="PROSITE" id="PS50893">
    <property type="entry name" value="ABC_TRANSPORTER_2"/>
    <property type="match status" value="1"/>
</dbReference>
<sequence>MDDVPKAQRDAVAGGFTDDHAAVHGLLHFGTRRRLPLIRQSEAAECGLACLAMVAGYFQHHLTLSEMRHRFTSSLKGMKLERLLEIARELGLNGRPVKLELSEIGQLDTPAILHWDMNHFVVLRSVNERRIIIHDPAVGERILSLAEASKHFTGIGVEITRGPDFRRKRAEPPVAMRDIVGSVQGLGRSLGVVFALAAVLELFSLLAPQFLEIVVDQVLADSDLDLLTFLGFSFSFLLILQAIVGAARTWTITWMTSQFSLKWTGNVFQHLLRLPQGWFLRRHLGDIVSRFGVIANIQKTLTTRFVEVVMDGVMAIATGVLLLVYSPLLTAIIVGAIGLYTLSRLLYYRVYREANLSQIVINAKQQSQFMESARGVQTIRLFNKESVRSSNYMNVTAESLNANIVVQRLSMIFSSFSTITSGIQKIGVLWLGAWMAIKGDFSAGMLMAFAAYGDQFATRASSLVDYIIELRLLRMQGERLADIVLTPTEPSGHGAYAGPDPKPSVVAERLAFRYAAGEPWIVKDVSFDISAGESVAIVGPSGCGKSTLIRILVGLLDPNQGRIEIGGIDLKHLGKARLRQMTATVMQDDRLFSGTIADNISFFDEEADPQRVEDAARQAEIYDDIVRMPMGFHTLVGDMGSSLSGGQQQRMFLARAFYRQPRILIMDEATSHLDLDLERRISETLRQSGTTRIFISHRPEVIATADRVIHLTKPKR</sequence>
<evidence type="ECO:0000256" key="7">
    <source>
        <dbReference type="ARBA" id="ARBA00022989"/>
    </source>
</evidence>
<reference evidence="13 14" key="1">
    <citation type="submission" date="2019-06" db="EMBL/GenBank/DDBJ databases">
        <title>A complete genome sequence for Luteibacter pinisoli MAH-14.</title>
        <authorList>
            <person name="Baltrus D.A."/>
        </authorList>
    </citation>
    <scope>NUCLEOTIDE SEQUENCE [LARGE SCALE GENOMIC DNA]</scope>
    <source>
        <strain evidence="13 14">MAH-14</strain>
    </source>
</reference>
<keyword evidence="14" id="KW-1185">Reference proteome</keyword>
<dbReference type="GO" id="GO:0140359">
    <property type="term" value="F:ABC-type transporter activity"/>
    <property type="evidence" value="ECO:0007669"/>
    <property type="project" value="InterPro"/>
</dbReference>
<feature type="domain" description="Peptidase C39" evidence="12">
    <location>
        <begin position="40"/>
        <end position="159"/>
    </location>
</feature>